<dbReference type="SMART" id="SM00091">
    <property type="entry name" value="PAS"/>
    <property type="match status" value="1"/>
</dbReference>
<evidence type="ECO:0000313" key="5">
    <source>
        <dbReference type="Proteomes" id="UP001596044"/>
    </source>
</evidence>
<dbReference type="Pfam" id="PF00990">
    <property type="entry name" value="GGDEF"/>
    <property type="match status" value="1"/>
</dbReference>
<dbReference type="InterPro" id="IPR035919">
    <property type="entry name" value="EAL_sf"/>
</dbReference>
<comment type="caution">
    <text evidence="4">The sequence shown here is derived from an EMBL/GenBank/DDBJ whole genome shotgun (WGS) entry which is preliminary data.</text>
</comment>
<dbReference type="CDD" id="cd01949">
    <property type="entry name" value="GGDEF"/>
    <property type="match status" value="1"/>
</dbReference>
<evidence type="ECO:0000259" key="2">
    <source>
        <dbReference type="PROSITE" id="PS50883"/>
    </source>
</evidence>
<accession>A0ABW0K9D9</accession>
<dbReference type="Pfam" id="PF08495">
    <property type="entry name" value="FIST"/>
    <property type="match status" value="1"/>
</dbReference>
<evidence type="ECO:0000259" key="3">
    <source>
        <dbReference type="PROSITE" id="PS50887"/>
    </source>
</evidence>
<dbReference type="PROSITE" id="PS50883">
    <property type="entry name" value="EAL"/>
    <property type="match status" value="1"/>
</dbReference>
<dbReference type="EMBL" id="JBHSMJ010000020">
    <property type="protein sequence ID" value="MFC5449622.1"/>
    <property type="molecule type" value="Genomic_DNA"/>
</dbReference>
<dbReference type="NCBIfam" id="TIGR00254">
    <property type="entry name" value="GGDEF"/>
    <property type="match status" value="1"/>
</dbReference>
<dbReference type="SMART" id="SM00897">
    <property type="entry name" value="FIST"/>
    <property type="match status" value="1"/>
</dbReference>
<dbReference type="PANTHER" id="PTHR44757:SF2">
    <property type="entry name" value="BIOFILM ARCHITECTURE MAINTENANCE PROTEIN MBAA"/>
    <property type="match status" value="1"/>
</dbReference>
<dbReference type="SUPFAM" id="SSF55073">
    <property type="entry name" value="Nucleotide cyclase"/>
    <property type="match status" value="1"/>
</dbReference>
<dbReference type="SMART" id="SM01204">
    <property type="entry name" value="FIST_C"/>
    <property type="match status" value="1"/>
</dbReference>
<dbReference type="Proteomes" id="UP001596044">
    <property type="component" value="Unassembled WGS sequence"/>
</dbReference>
<dbReference type="InterPro" id="IPR043128">
    <property type="entry name" value="Rev_trsase/Diguanyl_cyclase"/>
</dbReference>
<dbReference type="PROSITE" id="PS50112">
    <property type="entry name" value="PAS"/>
    <property type="match status" value="1"/>
</dbReference>
<dbReference type="SMART" id="SM00267">
    <property type="entry name" value="GGDEF"/>
    <property type="match status" value="1"/>
</dbReference>
<dbReference type="Gene3D" id="3.20.20.450">
    <property type="entry name" value="EAL domain"/>
    <property type="match status" value="1"/>
</dbReference>
<dbReference type="RefSeq" id="WP_270877538.1">
    <property type="nucleotide sequence ID" value="NZ_JAQFVF010000002.1"/>
</dbReference>
<dbReference type="InterPro" id="IPR001633">
    <property type="entry name" value="EAL_dom"/>
</dbReference>
<feature type="domain" description="PAS" evidence="1">
    <location>
        <begin position="418"/>
        <end position="486"/>
    </location>
</feature>
<feature type="domain" description="GGDEF" evidence="3">
    <location>
        <begin position="571"/>
        <end position="703"/>
    </location>
</feature>
<dbReference type="Pfam" id="PF10442">
    <property type="entry name" value="FIST_C"/>
    <property type="match status" value="1"/>
</dbReference>
<dbReference type="Pfam" id="PF00563">
    <property type="entry name" value="EAL"/>
    <property type="match status" value="1"/>
</dbReference>
<sequence>MRVHQLLYQDPAHLLSWIDMNDIQDSKRLLIQVYTSIVQLDPIHRLIGLLHTRLPQATCIGCASEGQILDGEMCESGTVLSFIEFEQAALDSVLFPFIADRDCYDNGKMLAARLTGADTQAMIIFTSTLANSEDFVQGVESIAPHVVLAGGISLNQQGQTVLFTKDGVMEQGAVGVALSGENLQVHNQYSLNWKSVGKRLVVTRAEGNRIYAIDGMPVVDLYRKYLGEKIATQITTKSTQFPLILSRNGIDICRDVLAVHEDGSVTVSGHLYEGEVVRFGFGDPELIVEGSKQLIETLRDITAEAILIYSCTARKSFMFNSIGYELSPLQQIGPNIGFFTSGEFYHHERRNMVINHSMTLLVLSENTQMPKPEAVRLVQEQEETQDPWGELDALRAMSHMAQVSTDELIKLNVSLEASEQRYSSLVQYNPEIVYSIDAKGTFLSLNPVFYDLLGYQSDEVQSLYEVVNPGDHHRLRSVIERAFHGRPQSFELTLLMKGQIAIPFMVTKIPIIVNEEIVGVYGIAQNMSERKKAEARITFMAYHDVLTELPNRTLLYRHLDELLISRNDSQAVFSILFVDLDNFKEINDSFGHFVGDDILKRFASKLKALIQNKGIAARFGGDEFVVILEMEQMTDIKDVAEQIVAYFTEPLILEGTEQFITTSVGISLFPQDGDSSEALLKNADLAMYKAKQSGKNRFLFYESEQSEELREKRLLGSELRKAIMEDELQLNYQPIVDLRSDKVIGCEALVRWHHKERGPIPPSLFIPIAEEYGLIDMLGTWVLQTACLQMVRWHVDHGALQFISVNVSYQQFQRFDFVDVVSQVLQETGLDPARLHLEITESTALINLGQTRLILHRLQQLGISISMDDFGTGFSSLSCIKDLSIDKLKIDRSFITNISTDQRDAAIVKTIIALSRNLNMKVLAEGVESSEQLEKLAEYDCDEIQGFLFSRPIPAEEFEALFLAAASPGATAEARIVP</sequence>
<dbReference type="SUPFAM" id="SSF141868">
    <property type="entry name" value="EAL domain-like"/>
    <property type="match status" value="1"/>
</dbReference>
<dbReference type="InterPro" id="IPR000014">
    <property type="entry name" value="PAS"/>
</dbReference>
<dbReference type="CDD" id="cd01948">
    <property type="entry name" value="EAL"/>
    <property type="match status" value="1"/>
</dbReference>
<name>A0ABW0K9D9_9BACL</name>
<dbReference type="InterPro" id="IPR029787">
    <property type="entry name" value="Nucleotide_cyclase"/>
</dbReference>
<dbReference type="PANTHER" id="PTHR44757">
    <property type="entry name" value="DIGUANYLATE CYCLASE DGCP"/>
    <property type="match status" value="1"/>
</dbReference>
<dbReference type="InterPro" id="IPR052155">
    <property type="entry name" value="Biofilm_reg_signaling"/>
</dbReference>
<organism evidence="4 5">
    <name type="scientific">Paenibacillus aestuarii</name>
    <dbReference type="NCBI Taxonomy" id="516965"/>
    <lineage>
        <taxon>Bacteria</taxon>
        <taxon>Bacillati</taxon>
        <taxon>Bacillota</taxon>
        <taxon>Bacilli</taxon>
        <taxon>Bacillales</taxon>
        <taxon>Paenibacillaceae</taxon>
        <taxon>Paenibacillus</taxon>
    </lineage>
</organism>
<evidence type="ECO:0000313" key="4">
    <source>
        <dbReference type="EMBL" id="MFC5449622.1"/>
    </source>
</evidence>
<dbReference type="InterPro" id="IPR000160">
    <property type="entry name" value="GGDEF_dom"/>
</dbReference>
<dbReference type="Gene3D" id="3.30.450.20">
    <property type="entry name" value="PAS domain"/>
    <property type="match status" value="1"/>
</dbReference>
<feature type="domain" description="EAL" evidence="2">
    <location>
        <begin position="712"/>
        <end position="966"/>
    </location>
</feature>
<dbReference type="CDD" id="cd00130">
    <property type="entry name" value="PAS"/>
    <property type="match status" value="1"/>
</dbReference>
<proteinExistence type="predicted"/>
<dbReference type="NCBIfam" id="TIGR00229">
    <property type="entry name" value="sensory_box"/>
    <property type="match status" value="1"/>
</dbReference>
<reference evidence="5" key="1">
    <citation type="journal article" date="2019" name="Int. J. Syst. Evol. Microbiol.">
        <title>The Global Catalogue of Microorganisms (GCM) 10K type strain sequencing project: providing services to taxonomists for standard genome sequencing and annotation.</title>
        <authorList>
            <consortium name="The Broad Institute Genomics Platform"/>
            <consortium name="The Broad Institute Genome Sequencing Center for Infectious Disease"/>
            <person name="Wu L."/>
            <person name="Ma J."/>
        </authorList>
    </citation>
    <scope>NUCLEOTIDE SEQUENCE [LARGE SCALE GENOMIC DNA]</scope>
    <source>
        <strain evidence="5">KACC 11904</strain>
    </source>
</reference>
<keyword evidence="5" id="KW-1185">Reference proteome</keyword>
<dbReference type="InterPro" id="IPR013702">
    <property type="entry name" value="FIST_domain_N"/>
</dbReference>
<dbReference type="SUPFAM" id="SSF55785">
    <property type="entry name" value="PYP-like sensor domain (PAS domain)"/>
    <property type="match status" value="1"/>
</dbReference>
<gene>
    <name evidence="4" type="ORF">ACFPOG_15230</name>
</gene>
<dbReference type="PROSITE" id="PS50887">
    <property type="entry name" value="GGDEF"/>
    <property type="match status" value="1"/>
</dbReference>
<protein>
    <submittedName>
        <fullName evidence="4">EAL domain-containing protein</fullName>
    </submittedName>
</protein>
<dbReference type="Gene3D" id="3.30.70.270">
    <property type="match status" value="1"/>
</dbReference>
<evidence type="ECO:0000259" key="1">
    <source>
        <dbReference type="PROSITE" id="PS50112"/>
    </source>
</evidence>
<dbReference type="InterPro" id="IPR035965">
    <property type="entry name" value="PAS-like_dom_sf"/>
</dbReference>
<dbReference type="InterPro" id="IPR019494">
    <property type="entry name" value="FIST_C"/>
</dbReference>
<dbReference type="SMART" id="SM00052">
    <property type="entry name" value="EAL"/>
    <property type="match status" value="1"/>
</dbReference>